<dbReference type="FunFam" id="1.10.510.10:FF:000051">
    <property type="entry name" value="Receptor-like serine/threonine-protein kinase ALE2"/>
    <property type="match status" value="1"/>
</dbReference>
<dbReference type="CDD" id="cd14066">
    <property type="entry name" value="STKc_IRAK"/>
    <property type="match status" value="1"/>
</dbReference>
<dbReference type="InterPro" id="IPR011009">
    <property type="entry name" value="Kinase-like_dom_sf"/>
</dbReference>
<dbReference type="HOGENOM" id="CLU_000288_21_4_1"/>
<comment type="similarity">
    <text evidence="7">Belongs to the protein kinase superfamily.</text>
</comment>
<dbReference type="Gene3D" id="1.10.510.10">
    <property type="entry name" value="Transferase(Phosphotransferase) domain 1"/>
    <property type="match status" value="1"/>
</dbReference>
<dbReference type="SUPFAM" id="SSF56112">
    <property type="entry name" value="Protein kinase-like (PK-like)"/>
    <property type="match status" value="1"/>
</dbReference>
<evidence type="ECO:0000313" key="10">
    <source>
        <dbReference type="Proteomes" id="UP000001514"/>
    </source>
</evidence>
<dbReference type="FunFam" id="3.30.200.20:FF:000146">
    <property type="entry name" value="receptor-like serine/threonine-protein kinase ALE2"/>
    <property type="match status" value="1"/>
</dbReference>
<keyword evidence="2" id="KW-0808">Transferase</keyword>
<feature type="binding site" evidence="6">
    <location>
        <position position="60"/>
    </location>
    <ligand>
        <name>ATP</name>
        <dbReference type="ChEBI" id="CHEBI:30616"/>
    </ligand>
</feature>
<dbReference type="AlphaFoldDB" id="D8RWP9"/>
<dbReference type="GO" id="GO:0004674">
    <property type="term" value="F:protein serine/threonine kinase activity"/>
    <property type="evidence" value="ECO:0007669"/>
    <property type="project" value="UniProtKB-KW"/>
</dbReference>
<organism evidence="10">
    <name type="scientific">Selaginella moellendorffii</name>
    <name type="common">Spikemoss</name>
    <dbReference type="NCBI Taxonomy" id="88036"/>
    <lineage>
        <taxon>Eukaryota</taxon>
        <taxon>Viridiplantae</taxon>
        <taxon>Streptophyta</taxon>
        <taxon>Embryophyta</taxon>
        <taxon>Tracheophyta</taxon>
        <taxon>Lycopodiopsida</taxon>
        <taxon>Selaginellales</taxon>
        <taxon>Selaginellaceae</taxon>
        <taxon>Selaginella</taxon>
    </lineage>
</organism>
<keyword evidence="1 7" id="KW-0723">Serine/threonine-protein kinase</keyword>
<keyword evidence="10" id="KW-1185">Reference proteome</keyword>
<reference evidence="9 10" key="1">
    <citation type="journal article" date="2011" name="Science">
        <title>The Selaginella genome identifies genetic changes associated with the evolution of vascular plants.</title>
        <authorList>
            <person name="Banks J.A."/>
            <person name="Nishiyama T."/>
            <person name="Hasebe M."/>
            <person name="Bowman J.L."/>
            <person name="Gribskov M."/>
            <person name="dePamphilis C."/>
            <person name="Albert V.A."/>
            <person name="Aono N."/>
            <person name="Aoyama T."/>
            <person name="Ambrose B.A."/>
            <person name="Ashton N.W."/>
            <person name="Axtell M.J."/>
            <person name="Barker E."/>
            <person name="Barker M.S."/>
            <person name="Bennetzen J.L."/>
            <person name="Bonawitz N.D."/>
            <person name="Chapple C."/>
            <person name="Cheng C."/>
            <person name="Correa L.G."/>
            <person name="Dacre M."/>
            <person name="DeBarry J."/>
            <person name="Dreyer I."/>
            <person name="Elias M."/>
            <person name="Engstrom E.M."/>
            <person name="Estelle M."/>
            <person name="Feng L."/>
            <person name="Finet C."/>
            <person name="Floyd S.K."/>
            <person name="Frommer W.B."/>
            <person name="Fujita T."/>
            <person name="Gramzow L."/>
            <person name="Gutensohn M."/>
            <person name="Harholt J."/>
            <person name="Hattori M."/>
            <person name="Heyl A."/>
            <person name="Hirai T."/>
            <person name="Hiwatashi Y."/>
            <person name="Ishikawa M."/>
            <person name="Iwata M."/>
            <person name="Karol K.G."/>
            <person name="Koehler B."/>
            <person name="Kolukisaoglu U."/>
            <person name="Kubo M."/>
            <person name="Kurata T."/>
            <person name="Lalonde S."/>
            <person name="Li K."/>
            <person name="Li Y."/>
            <person name="Litt A."/>
            <person name="Lyons E."/>
            <person name="Manning G."/>
            <person name="Maruyama T."/>
            <person name="Michael T.P."/>
            <person name="Mikami K."/>
            <person name="Miyazaki S."/>
            <person name="Morinaga S."/>
            <person name="Murata T."/>
            <person name="Mueller-Roeber B."/>
            <person name="Nelson D.R."/>
            <person name="Obara M."/>
            <person name="Oguri Y."/>
            <person name="Olmstead R.G."/>
            <person name="Onodera N."/>
            <person name="Petersen B.L."/>
            <person name="Pils B."/>
            <person name="Prigge M."/>
            <person name="Rensing S.A."/>
            <person name="Riano-Pachon D.M."/>
            <person name="Roberts A.W."/>
            <person name="Sato Y."/>
            <person name="Scheller H.V."/>
            <person name="Schulz B."/>
            <person name="Schulz C."/>
            <person name="Shakirov E.V."/>
            <person name="Shibagaki N."/>
            <person name="Shinohara N."/>
            <person name="Shippen D.E."/>
            <person name="Soerensen I."/>
            <person name="Sotooka R."/>
            <person name="Sugimoto N."/>
            <person name="Sugita M."/>
            <person name="Sumikawa N."/>
            <person name="Tanurdzic M."/>
            <person name="Theissen G."/>
            <person name="Ulvskov P."/>
            <person name="Wakazuki S."/>
            <person name="Weng J.K."/>
            <person name="Willats W.W."/>
            <person name="Wipf D."/>
            <person name="Wolf P.G."/>
            <person name="Yang L."/>
            <person name="Zimmer A.D."/>
            <person name="Zhu Q."/>
            <person name="Mitros T."/>
            <person name="Hellsten U."/>
            <person name="Loque D."/>
            <person name="Otillar R."/>
            <person name="Salamov A."/>
            <person name="Schmutz J."/>
            <person name="Shapiro H."/>
            <person name="Lindquist E."/>
            <person name="Lucas S."/>
            <person name="Rokhsar D."/>
            <person name="Grigoriev I.V."/>
        </authorList>
    </citation>
    <scope>NUCLEOTIDE SEQUENCE [LARGE SCALE GENOMIC DNA]</scope>
</reference>
<keyword evidence="4" id="KW-0418">Kinase</keyword>
<sequence length="307" mass="33826">STSISYASSFTPYTGSAKTFTLLEIERATNGFKTQNIIGEGGFGRVYHGILDDNTRVAVKVLTRDDHQGGREFAAEVEMLSRLHHRNLVKLLGICIEEHTRCLVFELISNGSVESHLHGIDQETSPLDWETRLKIALGAARGLAYLHEDSNPRVIHRDFKASNILLEEDFTPKVSDFGLAKAASDEMSTHISTRVMGTFGYVAPEYAMTGHLLVKSDVYSYGVVLLELLSGRKPVDMSQPPGQENLVTWARPLLNSKEGLEILVDPALNNVPFDNLVRVAAIASMCVQPDVSHRPLMGEVVQALKLV</sequence>
<proteinExistence type="inferred from homology"/>
<dbReference type="PANTHER" id="PTHR47989:SF45">
    <property type="entry name" value="OS01G0709500 PROTEIN"/>
    <property type="match status" value="1"/>
</dbReference>
<dbReference type="EMBL" id="GL377593">
    <property type="protein sequence ID" value="EFJ23292.1"/>
    <property type="molecule type" value="Genomic_DNA"/>
</dbReference>
<dbReference type="KEGG" id="smo:SELMODRAFT_33809"/>
<dbReference type="OrthoDB" id="1901798at2759"/>
<dbReference type="PANTHER" id="PTHR47989">
    <property type="entry name" value="OS01G0750732 PROTEIN"/>
    <property type="match status" value="1"/>
</dbReference>
<evidence type="ECO:0000256" key="2">
    <source>
        <dbReference type="ARBA" id="ARBA00022679"/>
    </source>
</evidence>
<evidence type="ECO:0000259" key="8">
    <source>
        <dbReference type="PROSITE" id="PS50011"/>
    </source>
</evidence>
<protein>
    <recommendedName>
        <fullName evidence="8">Protein kinase domain-containing protein</fullName>
    </recommendedName>
</protein>
<dbReference type="InterPro" id="IPR008271">
    <property type="entry name" value="Ser/Thr_kinase_AS"/>
</dbReference>
<dbReference type="Gramene" id="EFJ23292">
    <property type="protein sequence ID" value="EFJ23292"/>
    <property type="gene ID" value="SELMODRAFT_33809"/>
</dbReference>
<dbReference type="GO" id="GO:0004672">
    <property type="term" value="F:protein kinase activity"/>
    <property type="evidence" value="ECO:0000318"/>
    <property type="project" value="GO_Central"/>
</dbReference>
<evidence type="ECO:0000256" key="6">
    <source>
        <dbReference type="PROSITE-ProRule" id="PRU10141"/>
    </source>
</evidence>
<dbReference type="Gene3D" id="3.30.200.20">
    <property type="entry name" value="Phosphorylase Kinase, domain 1"/>
    <property type="match status" value="1"/>
</dbReference>
<keyword evidence="3 6" id="KW-0547">Nucleotide-binding</keyword>
<dbReference type="InterPro" id="IPR017441">
    <property type="entry name" value="Protein_kinase_ATP_BS"/>
</dbReference>
<evidence type="ECO:0000256" key="7">
    <source>
        <dbReference type="RuleBase" id="RU000304"/>
    </source>
</evidence>
<dbReference type="Proteomes" id="UP000001514">
    <property type="component" value="Unassembled WGS sequence"/>
</dbReference>
<evidence type="ECO:0000256" key="1">
    <source>
        <dbReference type="ARBA" id="ARBA00022527"/>
    </source>
</evidence>
<evidence type="ECO:0000313" key="9">
    <source>
        <dbReference type="EMBL" id="EFJ23292.1"/>
    </source>
</evidence>
<dbReference type="OMA" id="CVHAEVA"/>
<evidence type="ECO:0000256" key="4">
    <source>
        <dbReference type="ARBA" id="ARBA00022777"/>
    </source>
</evidence>
<dbReference type="GO" id="GO:0005524">
    <property type="term" value="F:ATP binding"/>
    <property type="evidence" value="ECO:0007669"/>
    <property type="project" value="UniProtKB-UniRule"/>
</dbReference>
<dbReference type="PROSITE" id="PS00107">
    <property type="entry name" value="PROTEIN_KINASE_ATP"/>
    <property type="match status" value="1"/>
</dbReference>
<dbReference type="PROSITE" id="PS00108">
    <property type="entry name" value="PROTEIN_KINASE_ST"/>
    <property type="match status" value="1"/>
</dbReference>
<dbReference type="InterPro" id="IPR001245">
    <property type="entry name" value="Ser-Thr/Tyr_kinase_cat_dom"/>
</dbReference>
<dbReference type="Pfam" id="PF07714">
    <property type="entry name" value="PK_Tyr_Ser-Thr"/>
    <property type="match status" value="1"/>
</dbReference>
<name>D8RWP9_SELML</name>
<dbReference type="InterPro" id="IPR000719">
    <property type="entry name" value="Prot_kinase_dom"/>
</dbReference>
<feature type="non-terminal residue" evidence="9">
    <location>
        <position position="307"/>
    </location>
</feature>
<dbReference type="InParanoid" id="D8RWP9"/>
<evidence type="ECO:0000256" key="5">
    <source>
        <dbReference type="ARBA" id="ARBA00022840"/>
    </source>
</evidence>
<keyword evidence="5 6" id="KW-0067">ATP-binding</keyword>
<evidence type="ECO:0000256" key="3">
    <source>
        <dbReference type="ARBA" id="ARBA00022741"/>
    </source>
</evidence>
<dbReference type="eggNOG" id="KOG1187">
    <property type="taxonomic scope" value="Eukaryota"/>
</dbReference>
<feature type="non-terminal residue" evidence="9">
    <location>
        <position position="1"/>
    </location>
</feature>
<accession>D8RWP9</accession>
<dbReference type="PROSITE" id="PS50011">
    <property type="entry name" value="PROTEIN_KINASE_DOM"/>
    <property type="match status" value="1"/>
</dbReference>
<feature type="domain" description="Protein kinase" evidence="8">
    <location>
        <begin position="32"/>
        <end position="307"/>
    </location>
</feature>
<gene>
    <name evidence="9" type="ORF">SELMODRAFT_33809</name>
</gene>